<keyword evidence="1 5" id="KW-0597">Phosphoprotein</keyword>
<dbReference type="InterPro" id="IPR011006">
    <property type="entry name" value="CheY-like_superfamily"/>
</dbReference>
<protein>
    <submittedName>
        <fullName evidence="8">Response regulator transcription factor</fullName>
    </submittedName>
</protein>
<dbReference type="SUPFAM" id="SSF52172">
    <property type="entry name" value="CheY-like"/>
    <property type="match status" value="1"/>
</dbReference>
<keyword evidence="4" id="KW-0804">Transcription</keyword>
<feature type="domain" description="HTH luxR-type" evidence="6">
    <location>
        <begin position="159"/>
        <end position="224"/>
    </location>
</feature>
<accession>A0ABP8KIH5</accession>
<sequence>MSVGASPRTVVRMPLRVVFADDNFLMREGMTALLAEVDGIDLVGTATDAATLLALVDELAPDAVLTDIRMPPTHTKEGIDAARLIRSRHPQVGVVVLSQYVEEDYAFELLADGVAGRGYLLKERVTDLAELGRALREVAGGGSVLDPLVVEALLARRAAETPLLGLTDREREVLREMATGRNNAAIATTLFMSDRAVEKHIGSVFQKLGLVDEHAVNRRVSAVLAYLEASGSAR</sequence>
<dbReference type="Proteomes" id="UP001500945">
    <property type="component" value="Unassembled WGS sequence"/>
</dbReference>
<dbReference type="CDD" id="cd17535">
    <property type="entry name" value="REC_NarL-like"/>
    <property type="match status" value="1"/>
</dbReference>
<evidence type="ECO:0000313" key="9">
    <source>
        <dbReference type="Proteomes" id="UP001500945"/>
    </source>
</evidence>
<dbReference type="InterPro" id="IPR001789">
    <property type="entry name" value="Sig_transdc_resp-reg_receiver"/>
</dbReference>
<evidence type="ECO:0000259" key="7">
    <source>
        <dbReference type="PROSITE" id="PS50110"/>
    </source>
</evidence>
<gene>
    <name evidence="8" type="ORF">GCM10023168_23510</name>
</gene>
<dbReference type="PROSITE" id="PS50043">
    <property type="entry name" value="HTH_LUXR_2"/>
    <property type="match status" value="1"/>
</dbReference>
<feature type="domain" description="Response regulatory" evidence="7">
    <location>
        <begin position="16"/>
        <end position="137"/>
    </location>
</feature>
<comment type="caution">
    <text evidence="8">The sequence shown here is derived from an EMBL/GenBank/DDBJ whole genome shotgun (WGS) entry which is preliminary data.</text>
</comment>
<evidence type="ECO:0000256" key="4">
    <source>
        <dbReference type="ARBA" id="ARBA00023163"/>
    </source>
</evidence>
<dbReference type="Gene3D" id="3.40.50.2300">
    <property type="match status" value="1"/>
</dbReference>
<dbReference type="InterPro" id="IPR039420">
    <property type="entry name" value="WalR-like"/>
</dbReference>
<dbReference type="SMART" id="SM00448">
    <property type="entry name" value="REC"/>
    <property type="match status" value="1"/>
</dbReference>
<evidence type="ECO:0000259" key="6">
    <source>
        <dbReference type="PROSITE" id="PS50043"/>
    </source>
</evidence>
<dbReference type="InterPro" id="IPR000792">
    <property type="entry name" value="Tscrpt_reg_LuxR_C"/>
</dbReference>
<dbReference type="PANTHER" id="PTHR43214:SF24">
    <property type="entry name" value="TRANSCRIPTIONAL REGULATORY PROTEIN NARL-RELATED"/>
    <property type="match status" value="1"/>
</dbReference>
<dbReference type="SMART" id="SM00421">
    <property type="entry name" value="HTH_LUXR"/>
    <property type="match status" value="1"/>
</dbReference>
<reference evidence="9" key="1">
    <citation type="journal article" date="2019" name="Int. J. Syst. Evol. Microbiol.">
        <title>The Global Catalogue of Microorganisms (GCM) 10K type strain sequencing project: providing services to taxonomists for standard genome sequencing and annotation.</title>
        <authorList>
            <consortium name="The Broad Institute Genomics Platform"/>
            <consortium name="The Broad Institute Genome Sequencing Center for Infectious Disease"/>
            <person name="Wu L."/>
            <person name="Ma J."/>
        </authorList>
    </citation>
    <scope>NUCLEOTIDE SEQUENCE [LARGE SCALE GENOMIC DNA]</scope>
    <source>
        <strain evidence="9">JCM 17809</strain>
    </source>
</reference>
<dbReference type="EMBL" id="BAABGM010000014">
    <property type="protein sequence ID" value="GAA4407455.1"/>
    <property type="molecule type" value="Genomic_DNA"/>
</dbReference>
<evidence type="ECO:0000256" key="5">
    <source>
        <dbReference type="PROSITE-ProRule" id="PRU00169"/>
    </source>
</evidence>
<dbReference type="PRINTS" id="PR00038">
    <property type="entry name" value="HTHLUXR"/>
</dbReference>
<keyword evidence="9" id="KW-1185">Reference proteome</keyword>
<evidence type="ECO:0000313" key="8">
    <source>
        <dbReference type="EMBL" id="GAA4407455.1"/>
    </source>
</evidence>
<dbReference type="InterPro" id="IPR058245">
    <property type="entry name" value="NreC/VraR/RcsB-like_REC"/>
</dbReference>
<dbReference type="PROSITE" id="PS50110">
    <property type="entry name" value="RESPONSE_REGULATORY"/>
    <property type="match status" value="1"/>
</dbReference>
<dbReference type="Pfam" id="PF00196">
    <property type="entry name" value="GerE"/>
    <property type="match status" value="1"/>
</dbReference>
<keyword evidence="3" id="KW-0238">DNA-binding</keyword>
<proteinExistence type="predicted"/>
<feature type="modified residue" description="4-aspartylphosphate" evidence="5">
    <location>
        <position position="67"/>
    </location>
</feature>
<dbReference type="CDD" id="cd06170">
    <property type="entry name" value="LuxR_C_like"/>
    <property type="match status" value="1"/>
</dbReference>
<keyword evidence="2" id="KW-0805">Transcription regulation</keyword>
<organism evidence="8 9">
    <name type="scientific">Fodinibacter luteus</name>
    <dbReference type="NCBI Taxonomy" id="552064"/>
    <lineage>
        <taxon>Bacteria</taxon>
        <taxon>Bacillati</taxon>
        <taxon>Actinomycetota</taxon>
        <taxon>Actinomycetes</taxon>
        <taxon>Micrococcales</taxon>
        <taxon>Intrasporangiaceae</taxon>
        <taxon>Fodinibacter (ex Wang et al. 2009)</taxon>
    </lineage>
</organism>
<dbReference type="PANTHER" id="PTHR43214">
    <property type="entry name" value="TWO-COMPONENT RESPONSE REGULATOR"/>
    <property type="match status" value="1"/>
</dbReference>
<evidence type="ECO:0000256" key="3">
    <source>
        <dbReference type="ARBA" id="ARBA00023125"/>
    </source>
</evidence>
<evidence type="ECO:0000256" key="2">
    <source>
        <dbReference type="ARBA" id="ARBA00023015"/>
    </source>
</evidence>
<dbReference type="InterPro" id="IPR016032">
    <property type="entry name" value="Sig_transdc_resp-reg_C-effctor"/>
</dbReference>
<evidence type="ECO:0000256" key="1">
    <source>
        <dbReference type="ARBA" id="ARBA00022553"/>
    </source>
</evidence>
<name>A0ABP8KIH5_9MICO</name>
<dbReference type="Pfam" id="PF00072">
    <property type="entry name" value="Response_reg"/>
    <property type="match status" value="1"/>
</dbReference>
<dbReference type="SUPFAM" id="SSF46894">
    <property type="entry name" value="C-terminal effector domain of the bipartite response regulators"/>
    <property type="match status" value="1"/>
</dbReference>